<name>A0A1Q9BQC9_SYMMI</name>
<organism evidence="1 2">
    <name type="scientific">Symbiodinium microadriaticum</name>
    <name type="common">Dinoflagellate</name>
    <name type="synonym">Zooxanthella microadriatica</name>
    <dbReference type="NCBI Taxonomy" id="2951"/>
    <lineage>
        <taxon>Eukaryota</taxon>
        <taxon>Sar</taxon>
        <taxon>Alveolata</taxon>
        <taxon>Dinophyceae</taxon>
        <taxon>Suessiales</taxon>
        <taxon>Symbiodiniaceae</taxon>
        <taxon>Symbiodinium</taxon>
    </lineage>
</organism>
<proteinExistence type="predicted"/>
<evidence type="ECO:0000313" key="2">
    <source>
        <dbReference type="Proteomes" id="UP000186817"/>
    </source>
</evidence>
<dbReference type="OrthoDB" id="10268825at2759"/>
<dbReference type="EMBL" id="LSRX01007047">
    <property type="protein sequence ID" value="OLP72771.1"/>
    <property type="molecule type" value="Genomic_DNA"/>
</dbReference>
<evidence type="ECO:0000313" key="1">
    <source>
        <dbReference type="EMBL" id="OLP72771.1"/>
    </source>
</evidence>
<protein>
    <submittedName>
        <fullName evidence="1">Uncharacterized protein</fullName>
    </submittedName>
</protein>
<reference evidence="1 2" key="1">
    <citation type="submission" date="2016-02" db="EMBL/GenBank/DDBJ databases">
        <title>Genome analysis of coral dinoflagellate symbionts highlights evolutionary adaptations to a symbiotic lifestyle.</title>
        <authorList>
            <person name="Aranda M."/>
            <person name="Li Y."/>
            <person name="Liew Y.J."/>
            <person name="Baumgarten S."/>
            <person name="Simakov O."/>
            <person name="Wilson M."/>
            <person name="Piel J."/>
            <person name="Ashoor H."/>
            <person name="Bougouffa S."/>
            <person name="Bajic V.B."/>
            <person name="Ryu T."/>
            <person name="Ravasi T."/>
            <person name="Bayer T."/>
            <person name="Micklem G."/>
            <person name="Kim H."/>
            <person name="Bhak J."/>
            <person name="Lajeunesse T.C."/>
            <person name="Voolstra C.R."/>
        </authorList>
    </citation>
    <scope>NUCLEOTIDE SEQUENCE [LARGE SCALE GENOMIC DNA]</scope>
    <source>
        <strain evidence="1 2">CCMP2467</strain>
    </source>
</reference>
<dbReference type="AlphaFoldDB" id="A0A1Q9BQC9"/>
<dbReference type="Proteomes" id="UP000186817">
    <property type="component" value="Unassembled WGS sequence"/>
</dbReference>
<keyword evidence="2" id="KW-1185">Reference proteome</keyword>
<sequence>MCCKDSRSELYVCYLRKDKYSQSDLDAWHSILEDLLAQQRMLKPEPLDGFIME</sequence>
<accession>A0A1Q9BQC9</accession>
<comment type="caution">
    <text evidence="1">The sequence shown here is derived from an EMBL/GenBank/DDBJ whole genome shotgun (WGS) entry which is preliminary data.</text>
</comment>
<gene>
    <name evidence="1" type="ORF">AK812_SmicGene48090</name>
</gene>
<feature type="non-terminal residue" evidence="1">
    <location>
        <position position="53"/>
    </location>
</feature>